<evidence type="ECO:0000259" key="2">
    <source>
        <dbReference type="Pfam" id="PF01593"/>
    </source>
</evidence>
<dbReference type="InterPro" id="IPR050464">
    <property type="entry name" value="Zeta_carotene_desat/Oxidored"/>
</dbReference>
<feature type="domain" description="Amine oxidase" evidence="2">
    <location>
        <begin position="109"/>
        <end position="463"/>
    </location>
</feature>
<dbReference type="Pfam" id="PF01593">
    <property type="entry name" value="Amino_oxidase"/>
    <property type="match status" value="1"/>
</dbReference>
<dbReference type="SUPFAM" id="SSF54373">
    <property type="entry name" value="FAD-linked reductases, C-terminal domain"/>
    <property type="match status" value="1"/>
</dbReference>
<evidence type="ECO:0000313" key="4">
    <source>
        <dbReference type="Proteomes" id="UP001304895"/>
    </source>
</evidence>
<dbReference type="InterPro" id="IPR036188">
    <property type="entry name" value="FAD/NAD-bd_sf"/>
</dbReference>
<dbReference type="SUPFAM" id="SSF51905">
    <property type="entry name" value="FAD/NAD(P)-binding domain"/>
    <property type="match status" value="1"/>
</dbReference>
<evidence type="ECO:0000256" key="1">
    <source>
        <dbReference type="SAM" id="MobiDB-lite"/>
    </source>
</evidence>
<dbReference type="GO" id="GO:0004729">
    <property type="term" value="F:oxygen-dependent protoporphyrinogen oxidase activity"/>
    <property type="evidence" value="ECO:0007669"/>
    <property type="project" value="TreeGrafter"/>
</dbReference>
<evidence type="ECO:0000313" key="3">
    <source>
        <dbReference type="EMBL" id="KAK4136468.1"/>
    </source>
</evidence>
<dbReference type="InterPro" id="IPR002937">
    <property type="entry name" value="Amino_oxidase"/>
</dbReference>
<proteinExistence type="predicted"/>
<sequence>MRDAALRALLNMYATSPRCLARVTGRYGAKGNPAAASHRYLSSHAACALPRPRPGRRDYRNPAAAAATAFPSALPLITAAPAQGVSGRRHYAAAGAKPPRSIAVLGGGLTGLTTAWYLTRALPTAKITLYEASDRLGGWIDTDTVDVQTPDGEKGTVRFERAARMIKPQASAGPLPRWDDLVFFEMVANLGLADQLECAVGKPAVSGYIYYPDHLAAIRTITIKPFSAPLATLRSIVQALEMLAEPVFRDLLPSMIRYFGSRASPYGREIFDGKRDMSMGQYYEHRMGRGMVDKIMSAGIHGITGGDIWKLSMASAPFPDLLLPRGNEPITHVRVRQADYEMMTDIAKDKPTFDLATEYLDANAIWFRDGFCTLTDALGDALKANPNVTIKMGDPVTSVRYDGSFDGMLITTEADKEPAPYEKVVSTIFARTLADITDGHLPSLKPSTAVTIQLVNIWYPVPFANAPYHAFGYLLPQALGFDNNPECVLGVIFDSDREFTVPTAETPTSTNRGADTLHGTKLTVMLGGHYWDDLPAQYLPDAAAAVAMAKTAVARHLHLDPALTAAATASAKLCVDALPQHTVGHAARMRAAHAELQWGFHGRLAVAGQSYQSPGVLPSVRAARDVAMQIAGVGAGRPEPDADAARAPTVGDTGLNRFAVGKPRYMRAERVMLPLRYRSGAYVGDDGEIQPGVKGLAGRGPAKGKGEED</sequence>
<name>A0AAN6UP44_9PEZI</name>
<protein>
    <submittedName>
        <fullName evidence="3">Protoporphyrinogen oxidase</fullName>
    </submittedName>
</protein>
<dbReference type="PANTHER" id="PTHR42923">
    <property type="entry name" value="PROTOPORPHYRINOGEN OXIDASE"/>
    <property type="match status" value="1"/>
</dbReference>
<reference evidence="3" key="1">
    <citation type="journal article" date="2023" name="Mol. Phylogenet. Evol.">
        <title>Genome-scale phylogeny and comparative genomics of the fungal order Sordariales.</title>
        <authorList>
            <person name="Hensen N."/>
            <person name="Bonometti L."/>
            <person name="Westerberg I."/>
            <person name="Brannstrom I.O."/>
            <person name="Guillou S."/>
            <person name="Cros-Aarteil S."/>
            <person name="Calhoun S."/>
            <person name="Haridas S."/>
            <person name="Kuo A."/>
            <person name="Mondo S."/>
            <person name="Pangilinan J."/>
            <person name="Riley R."/>
            <person name="LaButti K."/>
            <person name="Andreopoulos B."/>
            <person name="Lipzen A."/>
            <person name="Chen C."/>
            <person name="Yan M."/>
            <person name="Daum C."/>
            <person name="Ng V."/>
            <person name="Clum A."/>
            <person name="Steindorff A."/>
            <person name="Ohm R.A."/>
            <person name="Martin F."/>
            <person name="Silar P."/>
            <person name="Natvig D.O."/>
            <person name="Lalanne C."/>
            <person name="Gautier V."/>
            <person name="Ament-Velasquez S.L."/>
            <person name="Kruys A."/>
            <person name="Hutchinson M.I."/>
            <person name="Powell A.J."/>
            <person name="Barry K."/>
            <person name="Miller A.N."/>
            <person name="Grigoriev I.V."/>
            <person name="Debuchy R."/>
            <person name="Gladieux P."/>
            <person name="Hiltunen Thoren M."/>
            <person name="Johannesson H."/>
        </authorList>
    </citation>
    <scope>NUCLEOTIDE SEQUENCE</scope>
    <source>
        <strain evidence="3">CBS 123565</strain>
    </source>
</reference>
<dbReference type="AlphaFoldDB" id="A0AAN6UP44"/>
<reference evidence="3" key="2">
    <citation type="submission" date="2023-05" db="EMBL/GenBank/DDBJ databases">
        <authorList>
            <consortium name="Lawrence Berkeley National Laboratory"/>
            <person name="Steindorff A."/>
            <person name="Hensen N."/>
            <person name="Bonometti L."/>
            <person name="Westerberg I."/>
            <person name="Brannstrom I.O."/>
            <person name="Guillou S."/>
            <person name="Cros-Aarteil S."/>
            <person name="Calhoun S."/>
            <person name="Haridas S."/>
            <person name="Kuo A."/>
            <person name="Mondo S."/>
            <person name="Pangilinan J."/>
            <person name="Riley R."/>
            <person name="Labutti K."/>
            <person name="Andreopoulos B."/>
            <person name="Lipzen A."/>
            <person name="Chen C."/>
            <person name="Yanf M."/>
            <person name="Daum C."/>
            <person name="Ng V."/>
            <person name="Clum A."/>
            <person name="Ohm R."/>
            <person name="Martin F."/>
            <person name="Silar P."/>
            <person name="Natvig D."/>
            <person name="Lalanne C."/>
            <person name="Gautier V."/>
            <person name="Ament-Velasquez S.L."/>
            <person name="Kruys A."/>
            <person name="Hutchinson M.I."/>
            <person name="Powell A.J."/>
            <person name="Barry K."/>
            <person name="Miller A.N."/>
            <person name="Grigoriev I.V."/>
            <person name="Debuchy R."/>
            <person name="Gladieux P."/>
            <person name="Thoren M.H."/>
            <person name="Johannesson H."/>
        </authorList>
    </citation>
    <scope>NUCLEOTIDE SEQUENCE</scope>
    <source>
        <strain evidence="3">CBS 123565</strain>
    </source>
</reference>
<comment type="caution">
    <text evidence="3">The sequence shown here is derived from an EMBL/GenBank/DDBJ whole genome shotgun (WGS) entry which is preliminary data.</text>
</comment>
<dbReference type="Gene3D" id="3.50.50.60">
    <property type="entry name" value="FAD/NAD(P)-binding domain"/>
    <property type="match status" value="1"/>
</dbReference>
<organism evidence="3 4">
    <name type="scientific">Trichocladium antarcticum</name>
    <dbReference type="NCBI Taxonomy" id="1450529"/>
    <lineage>
        <taxon>Eukaryota</taxon>
        <taxon>Fungi</taxon>
        <taxon>Dikarya</taxon>
        <taxon>Ascomycota</taxon>
        <taxon>Pezizomycotina</taxon>
        <taxon>Sordariomycetes</taxon>
        <taxon>Sordariomycetidae</taxon>
        <taxon>Sordariales</taxon>
        <taxon>Chaetomiaceae</taxon>
        <taxon>Trichocladium</taxon>
    </lineage>
</organism>
<feature type="region of interest" description="Disordered" evidence="1">
    <location>
        <begin position="688"/>
        <end position="709"/>
    </location>
</feature>
<dbReference type="Proteomes" id="UP001304895">
    <property type="component" value="Unassembled WGS sequence"/>
</dbReference>
<accession>A0AAN6UP44</accession>
<dbReference type="PANTHER" id="PTHR42923:SF3">
    <property type="entry name" value="PROTOPORPHYRINOGEN OXIDASE"/>
    <property type="match status" value="1"/>
</dbReference>
<dbReference type="GO" id="GO:0005743">
    <property type="term" value="C:mitochondrial inner membrane"/>
    <property type="evidence" value="ECO:0007669"/>
    <property type="project" value="TreeGrafter"/>
</dbReference>
<keyword evidence="4" id="KW-1185">Reference proteome</keyword>
<dbReference type="EMBL" id="MU853403">
    <property type="protein sequence ID" value="KAK4136468.1"/>
    <property type="molecule type" value="Genomic_DNA"/>
</dbReference>
<gene>
    <name evidence="3" type="ORF">BT67DRAFT_416517</name>
</gene>